<organism evidence="1">
    <name type="scientific">marine sediment metagenome</name>
    <dbReference type="NCBI Taxonomy" id="412755"/>
    <lineage>
        <taxon>unclassified sequences</taxon>
        <taxon>metagenomes</taxon>
        <taxon>ecological metagenomes</taxon>
    </lineage>
</organism>
<sequence>MHQGATNTVLLVCDVWDNHYCKDLQRRMGPLAERIDKFASIVRQRGGHVLHCPSQTVDTYYNSWPQRKTMRKYPFARPVISEKMQTVKLPLDTTLTTGCPDIPPCPVHSDFTKQHEGIKILPRDLISDSGQEVYNFIKAENIDCVLMTGTVLNMCIMGRPFGVQALVNRRIPVRVVGDLVEVFYSPLESPNISIDQAKWFILGYIKAKWCPVTTTYKELLDVSCCKVTYP</sequence>
<dbReference type="InterPro" id="IPR036380">
    <property type="entry name" value="Isochorismatase-like_sf"/>
</dbReference>
<accession>A0A0F9NSH2</accession>
<proteinExistence type="predicted"/>
<evidence type="ECO:0000313" key="1">
    <source>
        <dbReference type="EMBL" id="KKN14992.1"/>
    </source>
</evidence>
<evidence type="ECO:0008006" key="2">
    <source>
        <dbReference type="Google" id="ProtNLM"/>
    </source>
</evidence>
<gene>
    <name evidence="1" type="ORF">LCGC14_0990510</name>
</gene>
<protein>
    <recommendedName>
        <fullName evidence="2">Isochorismatase-like domain-containing protein</fullName>
    </recommendedName>
</protein>
<comment type="caution">
    <text evidence="1">The sequence shown here is derived from an EMBL/GenBank/DDBJ whole genome shotgun (WGS) entry which is preliminary data.</text>
</comment>
<dbReference type="EMBL" id="LAZR01003758">
    <property type="protein sequence ID" value="KKN14992.1"/>
    <property type="molecule type" value="Genomic_DNA"/>
</dbReference>
<dbReference type="SUPFAM" id="SSF52499">
    <property type="entry name" value="Isochorismatase-like hydrolases"/>
    <property type="match status" value="1"/>
</dbReference>
<name>A0A0F9NSH2_9ZZZZ</name>
<dbReference type="Gene3D" id="3.40.50.850">
    <property type="entry name" value="Isochorismatase-like"/>
    <property type="match status" value="1"/>
</dbReference>
<reference evidence="1" key="1">
    <citation type="journal article" date="2015" name="Nature">
        <title>Complex archaea that bridge the gap between prokaryotes and eukaryotes.</title>
        <authorList>
            <person name="Spang A."/>
            <person name="Saw J.H."/>
            <person name="Jorgensen S.L."/>
            <person name="Zaremba-Niedzwiedzka K."/>
            <person name="Martijn J."/>
            <person name="Lind A.E."/>
            <person name="van Eijk R."/>
            <person name="Schleper C."/>
            <person name="Guy L."/>
            <person name="Ettema T.J."/>
        </authorList>
    </citation>
    <scope>NUCLEOTIDE SEQUENCE</scope>
</reference>
<dbReference type="AlphaFoldDB" id="A0A0F9NSH2"/>